<evidence type="ECO:0000259" key="6">
    <source>
        <dbReference type="Pfam" id="PF00288"/>
    </source>
</evidence>
<dbReference type="PANTHER" id="PTHR20861:SF1">
    <property type="entry name" value="HOMOSERINE KINASE"/>
    <property type="match status" value="1"/>
</dbReference>
<dbReference type="InterPro" id="IPR020568">
    <property type="entry name" value="Ribosomal_Su5_D2-typ_SF"/>
</dbReference>
<evidence type="ECO:0000256" key="4">
    <source>
        <dbReference type="ARBA" id="ARBA00022777"/>
    </source>
</evidence>
<keyword evidence="4" id="KW-0418">Kinase</keyword>
<keyword evidence="2" id="KW-0808">Transferase</keyword>
<sequence length="152" mass="16572">MGRGLGSSGAAVVAGVMLGNASGNLGLTKERMLDYCLMIERHPDNVTAALMGGFVASYLRELNTDDTGIPHSEELDERNDTINKISAQIVFNLQRLAVLIMALSQSPPDADLICQAMQDKVHQPYRKQLRNIETVVKVLDVVDDGAQIVETY</sequence>
<dbReference type="Gene3D" id="3.30.230.10">
    <property type="match status" value="1"/>
</dbReference>
<dbReference type="SUPFAM" id="SSF55060">
    <property type="entry name" value="GHMP Kinase, C-terminal domain"/>
    <property type="match status" value="1"/>
</dbReference>
<evidence type="ECO:0000256" key="5">
    <source>
        <dbReference type="ARBA" id="ARBA00022840"/>
    </source>
</evidence>
<evidence type="ECO:0000256" key="2">
    <source>
        <dbReference type="ARBA" id="ARBA00022679"/>
    </source>
</evidence>
<dbReference type="PRINTS" id="PR00958">
    <property type="entry name" value="HOMSERKINASE"/>
</dbReference>
<evidence type="ECO:0000313" key="7">
    <source>
        <dbReference type="EMBL" id="CAG8572354.1"/>
    </source>
</evidence>
<dbReference type="GO" id="GO:0008652">
    <property type="term" value="P:amino acid biosynthetic process"/>
    <property type="evidence" value="ECO:0007669"/>
    <property type="project" value="UniProtKB-KW"/>
</dbReference>
<evidence type="ECO:0000256" key="1">
    <source>
        <dbReference type="ARBA" id="ARBA00022605"/>
    </source>
</evidence>
<keyword evidence="1" id="KW-0028">Amino-acid biosynthesis</keyword>
<keyword evidence="3" id="KW-0547">Nucleotide-binding</keyword>
<proteinExistence type="predicted"/>
<dbReference type="SUPFAM" id="SSF54211">
    <property type="entry name" value="Ribosomal protein S5 domain 2-like"/>
    <property type="match status" value="1"/>
</dbReference>
<dbReference type="Proteomes" id="UP000789396">
    <property type="component" value="Unassembled WGS sequence"/>
</dbReference>
<evidence type="ECO:0000256" key="3">
    <source>
        <dbReference type="ARBA" id="ARBA00022741"/>
    </source>
</evidence>
<dbReference type="PANTHER" id="PTHR20861">
    <property type="entry name" value="HOMOSERINE/4-DIPHOSPHOCYTIDYL-2-C-METHYL-D-ERYTHRITOL KINASE"/>
    <property type="match status" value="1"/>
</dbReference>
<dbReference type="EMBL" id="CAJVPZ010006330">
    <property type="protein sequence ID" value="CAG8572354.1"/>
    <property type="molecule type" value="Genomic_DNA"/>
</dbReference>
<accession>A0A9N9BP31</accession>
<reference evidence="7" key="1">
    <citation type="submission" date="2021-06" db="EMBL/GenBank/DDBJ databases">
        <authorList>
            <person name="Kallberg Y."/>
            <person name="Tangrot J."/>
            <person name="Rosling A."/>
        </authorList>
    </citation>
    <scope>NUCLEOTIDE SEQUENCE</scope>
    <source>
        <strain evidence="7">IN212</strain>
    </source>
</reference>
<organism evidence="7 8">
    <name type="scientific">Racocetra fulgida</name>
    <dbReference type="NCBI Taxonomy" id="60492"/>
    <lineage>
        <taxon>Eukaryota</taxon>
        <taxon>Fungi</taxon>
        <taxon>Fungi incertae sedis</taxon>
        <taxon>Mucoromycota</taxon>
        <taxon>Glomeromycotina</taxon>
        <taxon>Glomeromycetes</taxon>
        <taxon>Diversisporales</taxon>
        <taxon>Gigasporaceae</taxon>
        <taxon>Racocetra</taxon>
    </lineage>
</organism>
<comment type="caution">
    <text evidence="7">The sequence shown here is derived from an EMBL/GenBank/DDBJ whole genome shotgun (WGS) entry which is preliminary data.</text>
</comment>
<dbReference type="Pfam" id="PF00288">
    <property type="entry name" value="GHMP_kinases_N"/>
    <property type="match status" value="1"/>
</dbReference>
<dbReference type="InterPro" id="IPR036554">
    <property type="entry name" value="GHMP_kinase_C_sf"/>
</dbReference>
<dbReference type="InterPro" id="IPR014721">
    <property type="entry name" value="Ribsml_uS5_D2-typ_fold_subgr"/>
</dbReference>
<dbReference type="GO" id="GO:0005524">
    <property type="term" value="F:ATP binding"/>
    <property type="evidence" value="ECO:0007669"/>
    <property type="project" value="UniProtKB-KW"/>
</dbReference>
<dbReference type="AlphaFoldDB" id="A0A9N9BP31"/>
<dbReference type="OrthoDB" id="195231at2759"/>
<keyword evidence="5" id="KW-0067">ATP-binding</keyword>
<name>A0A9N9BP31_9GLOM</name>
<dbReference type="InterPro" id="IPR006204">
    <property type="entry name" value="GHMP_kinase_N_dom"/>
</dbReference>
<protein>
    <submittedName>
        <fullName evidence="7">12167_t:CDS:1</fullName>
    </submittedName>
</protein>
<keyword evidence="8" id="KW-1185">Reference proteome</keyword>
<gene>
    <name evidence="7" type="ORF">RFULGI_LOCUS5512</name>
</gene>
<dbReference type="Gene3D" id="3.30.70.890">
    <property type="entry name" value="GHMP kinase, C-terminal domain"/>
    <property type="match status" value="1"/>
</dbReference>
<dbReference type="GO" id="GO:0016301">
    <property type="term" value="F:kinase activity"/>
    <property type="evidence" value="ECO:0007669"/>
    <property type="project" value="UniProtKB-KW"/>
</dbReference>
<feature type="domain" description="GHMP kinase N-terminal" evidence="6">
    <location>
        <begin position="1"/>
        <end position="53"/>
    </location>
</feature>
<evidence type="ECO:0000313" key="8">
    <source>
        <dbReference type="Proteomes" id="UP000789396"/>
    </source>
</evidence>